<dbReference type="InterPro" id="IPR039421">
    <property type="entry name" value="Type_1_exporter"/>
</dbReference>
<reference evidence="11" key="2">
    <citation type="submission" date="2020-09" db="EMBL/GenBank/DDBJ databases">
        <authorList>
            <person name="Sun Q."/>
            <person name="Kim S."/>
        </authorList>
    </citation>
    <scope>NUCLEOTIDE SEQUENCE</scope>
    <source>
        <strain evidence="11">KCTC 22164</strain>
    </source>
</reference>
<evidence type="ECO:0000256" key="4">
    <source>
        <dbReference type="ARBA" id="ARBA00022840"/>
    </source>
</evidence>
<keyword evidence="5 7" id="KW-1133">Transmembrane helix</keyword>
<name>A0A918MXW2_9ALTE</name>
<feature type="transmembrane region" description="Helical" evidence="7">
    <location>
        <begin position="178"/>
        <end position="199"/>
    </location>
</feature>
<dbReference type="Pfam" id="PF00005">
    <property type="entry name" value="ABC_tran"/>
    <property type="match status" value="1"/>
</dbReference>
<feature type="transmembrane region" description="Helical" evidence="7">
    <location>
        <begin position="415"/>
        <end position="437"/>
    </location>
</feature>
<evidence type="ECO:0000256" key="5">
    <source>
        <dbReference type="ARBA" id="ARBA00022989"/>
    </source>
</evidence>
<evidence type="ECO:0000259" key="10">
    <source>
        <dbReference type="PROSITE" id="PS50990"/>
    </source>
</evidence>
<dbReference type="GO" id="GO:0140359">
    <property type="term" value="F:ABC-type transporter activity"/>
    <property type="evidence" value="ECO:0007669"/>
    <property type="project" value="InterPro"/>
</dbReference>
<dbReference type="AlphaFoldDB" id="A0A918MXW2"/>
<feature type="domain" description="Peptidase C39" evidence="10">
    <location>
        <begin position="28"/>
        <end position="147"/>
    </location>
</feature>
<accession>A0A918MXW2</accession>
<comment type="caution">
    <text evidence="11">The sequence shown here is derived from an EMBL/GenBank/DDBJ whole genome shotgun (WGS) entry which is preliminary data.</text>
</comment>
<dbReference type="GO" id="GO:0005524">
    <property type="term" value="F:ATP binding"/>
    <property type="evidence" value="ECO:0007669"/>
    <property type="project" value="UniProtKB-KW"/>
</dbReference>
<dbReference type="SUPFAM" id="SSF90123">
    <property type="entry name" value="ABC transporter transmembrane region"/>
    <property type="match status" value="1"/>
</dbReference>
<dbReference type="Gene3D" id="3.90.70.10">
    <property type="entry name" value="Cysteine proteinases"/>
    <property type="match status" value="1"/>
</dbReference>
<protein>
    <submittedName>
        <fullName evidence="11">ABC transporter</fullName>
    </submittedName>
</protein>
<dbReference type="SMART" id="SM00382">
    <property type="entry name" value="AAA"/>
    <property type="match status" value="1"/>
</dbReference>
<dbReference type="InterPro" id="IPR011527">
    <property type="entry name" value="ABC1_TM_dom"/>
</dbReference>
<dbReference type="SUPFAM" id="SSF52540">
    <property type="entry name" value="P-loop containing nucleoside triphosphate hydrolases"/>
    <property type="match status" value="1"/>
</dbReference>
<dbReference type="InterPro" id="IPR017871">
    <property type="entry name" value="ABC_transporter-like_CS"/>
</dbReference>
<keyword evidence="6 7" id="KW-0472">Membrane</keyword>
<dbReference type="Proteomes" id="UP000631300">
    <property type="component" value="Unassembled WGS sequence"/>
</dbReference>
<dbReference type="GO" id="GO:0005886">
    <property type="term" value="C:plasma membrane"/>
    <property type="evidence" value="ECO:0007669"/>
    <property type="project" value="UniProtKB-SubCell"/>
</dbReference>
<dbReference type="GO" id="GO:0034040">
    <property type="term" value="F:ATPase-coupled lipid transmembrane transporter activity"/>
    <property type="evidence" value="ECO:0007669"/>
    <property type="project" value="TreeGrafter"/>
</dbReference>
<dbReference type="InterPro" id="IPR027417">
    <property type="entry name" value="P-loop_NTPase"/>
</dbReference>
<evidence type="ECO:0000259" key="8">
    <source>
        <dbReference type="PROSITE" id="PS50893"/>
    </source>
</evidence>
<evidence type="ECO:0000259" key="9">
    <source>
        <dbReference type="PROSITE" id="PS50929"/>
    </source>
</evidence>
<proteinExistence type="predicted"/>
<evidence type="ECO:0000313" key="12">
    <source>
        <dbReference type="Proteomes" id="UP000631300"/>
    </source>
</evidence>
<dbReference type="Pfam" id="PF03412">
    <property type="entry name" value="Peptidase_C39"/>
    <property type="match status" value="1"/>
</dbReference>
<evidence type="ECO:0000313" key="11">
    <source>
        <dbReference type="EMBL" id="GGW82851.1"/>
    </source>
</evidence>
<evidence type="ECO:0000256" key="2">
    <source>
        <dbReference type="ARBA" id="ARBA00022692"/>
    </source>
</evidence>
<dbReference type="Gene3D" id="3.40.50.300">
    <property type="entry name" value="P-loop containing nucleotide triphosphate hydrolases"/>
    <property type="match status" value="1"/>
</dbReference>
<dbReference type="InterPro" id="IPR036640">
    <property type="entry name" value="ABC1_TM_sf"/>
</dbReference>
<feature type="domain" description="ABC transmembrane type-1" evidence="9">
    <location>
        <begin position="179"/>
        <end position="460"/>
    </location>
</feature>
<dbReference type="PANTHER" id="PTHR24221">
    <property type="entry name" value="ATP-BINDING CASSETTE SUB-FAMILY B"/>
    <property type="match status" value="1"/>
</dbReference>
<gene>
    <name evidence="11" type="ORF">GCM10007391_15020</name>
</gene>
<evidence type="ECO:0000256" key="1">
    <source>
        <dbReference type="ARBA" id="ARBA00004651"/>
    </source>
</evidence>
<dbReference type="CDD" id="cd18567">
    <property type="entry name" value="ABC_6TM_CvaB_RaxB_like"/>
    <property type="match status" value="1"/>
</dbReference>
<keyword evidence="2 7" id="KW-0812">Transmembrane</keyword>
<dbReference type="EMBL" id="BMXP01000003">
    <property type="protein sequence ID" value="GGW82851.1"/>
    <property type="molecule type" value="Genomic_DNA"/>
</dbReference>
<organism evidence="11 12">
    <name type="scientific">Alteromonas halophila</name>
    <dbReference type="NCBI Taxonomy" id="516698"/>
    <lineage>
        <taxon>Bacteria</taxon>
        <taxon>Pseudomonadati</taxon>
        <taxon>Pseudomonadota</taxon>
        <taxon>Gammaproteobacteria</taxon>
        <taxon>Alteromonadales</taxon>
        <taxon>Alteromonadaceae</taxon>
        <taxon>Alteromonas/Salinimonas group</taxon>
        <taxon>Alteromonas</taxon>
    </lineage>
</organism>
<evidence type="ECO:0000256" key="6">
    <source>
        <dbReference type="ARBA" id="ARBA00023136"/>
    </source>
</evidence>
<dbReference type="PROSITE" id="PS50893">
    <property type="entry name" value="ABC_TRANSPORTER_2"/>
    <property type="match status" value="1"/>
</dbReference>
<evidence type="ECO:0000256" key="3">
    <source>
        <dbReference type="ARBA" id="ARBA00022741"/>
    </source>
</evidence>
<dbReference type="InterPro" id="IPR003593">
    <property type="entry name" value="AAA+_ATPase"/>
</dbReference>
<sequence length="719" mass="80014">MNMAGNENVSQGLLNRLTTGRRLPLRFQAESAECGLVCLSMVAAYFGDNTSLTQLRERFAVSMRGASLKSLMDMAASMQLSPRALKLEMQELDKLRCPAILHWDMQHFVVLKAAERNRVIIHDPAIGRRTLSYEDVSRHFTGVAMELQPTQSFTPVRQPSPLSLFRLWDQARGLKRSLLILFVLSLLLQLAAIASPYYLQTIIDDVLLNSNRDLLLTLAIGFGLLLMMELLLSVLRRSLILSMSTRLQLQLSANVFRHLTQLPMDYFAKRHTGDLVSRFGALNHIREFITVGLVTAFLDGLTASLTLVVMYLYSPLLAVITLAALLLYLAVRLALLPWVKRETTERIAMAASEQSHFIETLRAIQPIRLYQQDGRRQSQWQNHLVETLNRDLRLGKLDIGASAANQLLFGLEHIVVIYLAATLVMDSQFTIGMLYAFTAYKTRFASSFDSLITKLIEFRMLGVHLDRLADIVLTPALPPPVSPGISALPEPQSAALKAERLAYRYGELEPDVFSNISLHVAPGTTVAIVGNSGSGKTTLLKCLMGLLTPSEGKIQFGQQQISPRCAFRHLFASVMQDDTCMNGTLIQNIACFDEPPQLEKVAQAAQLACLHDEIMRMPMQYQTLIGDMGSALSGGQRQRLLLARALYREPAVLFLDEASSQLDIDNEAQINRHLKSMAITRIVVAHRPQTIAMADQIYSLSSEGLTRLDRSAIPGIADT</sequence>
<dbReference type="Gene3D" id="1.20.1560.10">
    <property type="entry name" value="ABC transporter type 1, transmembrane domain"/>
    <property type="match status" value="1"/>
</dbReference>
<evidence type="ECO:0000256" key="7">
    <source>
        <dbReference type="SAM" id="Phobius"/>
    </source>
</evidence>
<dbReference type="InterPro" id="IPR005074">
    <property type="entry name" value="Peptidase_C39"/>
</dbReference>
<feature type="transmembrane region" description="Helical" evidence="7">
    <location>
        <begin position="288"/>
        <end position="313"/>
    </location>
</feature>
<reference evidence="11" key="1">
    <citation type="journal article" date="2014" name="Int. J. Syst. Evol. Microbiol.">
        <title>Complete genome sequence of Corynebacterium casei LMG S-19264T (=DSM 44701T), isolated from a smear-ripened cheese.</title>
        <authorList>
            <consortium name="US DOE Joint Genome Institute (JGI-PGF)"/>
            <person name="Walter F."/>
            <person name="Albersmeier A."/>
            <person name="Kalinowski J."/>
            <person name="Ruckert C."/>
        </authorList>
    </citation>
    <scope>NUCLEOTIDE SEQUENCE</scope>
    <source>
        <strain evidence="11">KCTC 22164</strain>
    </source>
</reference>
<comment type="subcellular location">
    <subcellularLocation>
        <location evidence="1">Cell membrane</location>
        <topology evidence="1">Multi-pass membrane protein</topology>
    </subcellularLocation>
</comment>
<feature type="transmembrane region" description="Helical" evidence="7">
    <location>
        <begin position="319"/>
        <end position="339"/>
    </location>
</feature>
<dbReference type="PANTHER" id="PTHR24221:SF606">
    <property type="entry name" value="COLICIN V SECRETION-PROCESSING ATP-BINDING PROTEIN"/>
    <property type="match status" value="1"/>
</dbReference>
<dbReference type="InterPro" id="IPR003439">
    <property type="entry name" value="ABC_transporter-like_ATP-bd"/>
</dbReference>
<feature type="transmembrane region" description="Helical" evidence="7">
    <location>
        <begin position="214"/>
        <end position="235"/>
    </location>
</feature>
<dbReference type="GO" id="GO:0008233">
    <property type="term" value="F:peptidase activity"/>
    <property type="evidence" value="ECO:0007669"/>
    <property type="project" value="InterPro"/>
</dbReference>
<keyword evidence="12" id="KW-1185">Reference proteome</keyword>
<dbReference type="GO" id="GO:0016887">
    <property type="term" value="F:ATP hydrolysis activity"/>
    <property type="evidence" value="ECO:0007669"/>
    <property type="project" value="InterPro"/>
</dbReference>
<feature type="domain" description="ABC transporter" evidence="8">
    <location>
        <begin position="496"/>
        <end position="719"/>
    </location>
</feature>
<dbReference type="GO" id="GO:0006508">
    <property type="term" value="P:proteolysis"/>
    <property type="evidence" value="ECO:0007669"/>
    <property type="project" value="InterPro"/>
</dbReference>
<dbReference type="Pfam" id="PF00664">
    <property type="entry name" value="ABC_membrane"/>
    <property type="match status" value="1"/>
</dbReference>
<keyword evidence="4" id="KW-0067">ATP-binding</keyword>
<dbReference type="PROSITE" id="PS00211">
    <property type="entry name" value="ABC_TRANSPORTER_1"/>
    <property type="match status" value="1"/>
</dbReference>
<keyword evidence="3" id="KW-0547">Nucleotide-binding</keyword>
<dbReference type="PROSITE" id="PS50929">
    <property type="entry name" value="ABC_TM1F"/>
    <property type="match status" value="1"/>
</dbReference>
<dbReference type="PROSITE" id="PS50990">
    <property type="entry name" value="PEPTIDASE_C39"/>
    <property type="match status" value="1"/>
</dbReference>